<dbReference type="Gene3D" id="1.10.357.10">
    <property type="entry name" value="Tetracycline Repressor, domain 2"/>
    <property type="match status" value="1"/>
</dbReference>
<dbReference type="InterPro" id="IPR009057">
    <property type="entry name" value="Homeodomain-like_sf"/>
</dbReference>
<dbReference type="Pfam" id="PF13305">
    <property type="entry name" value="TetR_C_33"/>
    <property type="match status" value="1"/>
</dbReference>
<keyword evidence="3" id="KW-0804">Transcription</keyword>
<dbReference type="InterPro" id="IPR025996">
    <property type="entry name" value="MT1864/Rv1816-like_C"/>
</dbReference>
<dbReference type="GO" id="GO:0000976">
    <property type="term" value="F:transcription cis-regulatory region binding"/>
    <property type="evidence" value="ECO:0007669"/>
    <property type="project" value="TreeGrafter"/>
</dbReference>
<dbReference type="AlphaFoldDB" id="A0A0P0HXS1"/>
<dbReference type="PRINTS" id="PR00455">
    <property type="entry name" value="HTHTETR"/>
</dbReference>
<dbReference type="PANTHER" id="PTHR30055">
    <property type="entry name" value="HTH-TYPE TRANSCRIPTIONAL REGULATOR RUTR"/>
    <property type="match status" value="1"/>
</dbReference>
<dbReference type="PANTHER" id="PTHR30055:SF226">
    <property type="entry name" value="HTH-TYPE TRANSCRIPTIONAL REGULATOR PKSA"/>
    <property type="match status" value="1"/>
</dbReference>
<evidence type="ECO:0000313" key="6">
    <source>
        <dbReference type="EMBL" id="ALK02265.1"/>
    </source>
</evidence>
<evidence type="ECO:0000259" key="5">
    <source>
        <dbReference type="PROSITE" id="PS50977"/>
    </source>
</evidence>
<keyword evidence="1" id="KW-0805">Transcription regulation</keyword>
<dbReference type="EMBL" id="KR230088">
    <property type="protein sequence ID" value="ALK02265.1"/>
    <property type="molecule type" value="Genomic_DNA"/>
</dbReference>
<evidence type="ECO:0000256" key="4">
    <source>
        <dbReference type="PROSITE-ProRule" id="PRU00335"/>
    </source>
</evidence>
<evidence type="ECO:0000256" key="3">
    <source>
        <dbReference type="ARBA" id="ARBA00023163"/>
    </source>
</evidence>
<dbReference type="InterPro" id="IPR050109">
    <property type="entry name" value="HTH-type_TetR-like_transc_reg"/>
</dbReference>
<reference evidence="6" key="1">
    <citation type="submission" date="2015-04" db="EMBL/GenBank/DDBJ databases">
        <title>Activation and comparative analysis of cryptic xiamycin gene cluster from strict marine-derived Streptomyces sp. fxj 7.388.</title>
        <authorList>
            <person name="Yue C."/>
            <person name="Liu N."/>
            <person name="Lv Y."/>
            <person name="Liu M."/>
            <person name="Huang Y."/>
        </authorList>
    </citation>
    <scope>NUCLEOTIDE SEQUENCE</scope>
    <source>
        <strain evidence="6">FXJ7.388</strain>
    </source>
</reference>
<keyword evidence="2 4" id="KW-0238">DNA-binding</keyword>
<feature type="domain" description="HTH tetR-type" evidence="5">
    <location>
        <begin position="9"/>
        <end position="69"/>
    </location>
</feature>
<dbReference type="PROSITE" id="PS50977">
    <property type="entry name" value="HTH_TETR_2"/>
    <property type="match status" value="1"/>
</dbReference>
<dbReference type="InterPro" id="IPR036271">
    <property type="entry name" value="Tet_transcr_reg_TetR-rel_C_sf"/>
</dbReference>
<evidence type="ECO:0000256" key="2">
    <source>
        <dbReference type="ARBA" id="ARBA00023125"/>
    </source>
</evidence>
<dbReference type="SUPFAM" id="SSF46689">
    <property type="entry name" value="Homeodomain-like"/>
    <property type="match status" value="1"/>
</dbReference>
<dbReference type="GO" id="GO:0003700">
    <property type="term" value="F:DNA-binding transcription factor activity"/>
    <property type="evidence" value="ECO:0007669"/>
    <property type="project" value="TreeGrafter"/>
</dbReference>
<proteinExistence type="predicted"/>
<protein>
    <submittedName>
        <fullName evidence="6">TetR regulator</fullName>
    </submittedName>
</protein>
<dbReference type="Pfam" id="PF00440">
    <property type="entry name" value="TetR_N"/>
    <property type="match status" value="1"/>
</dbReference>
<organism evidence="6">
    <name type="scientific">Streptomyces sp. FXJ7.388</name>
    <dbReference type="NCBI Taxonomy" id="683271"/>
    <lineage>
        <taxon>Bacteria</taxon>
        <taxon>Bacillati</taxon>
        <taxon>Actinomycetota</taxon>
        <taxon>Actinomycetes</taxon>
        <taxon>Kitasatosporales</taxon>
        <taxon>Streptomycetaceae</taxon>
        <taxon>Streptomyces</taxon>
    </lineage>
</organism>
<sequence>MATRAETAAETRRALLDAAGALLDSGGPGAVTLREVGARVGVSRSAPYRHFPDKEHLLMRVAADAWQEVGDTLEKLAADSGTGTPPEQSLRRALLTLMGLARSRPHLYRLMFATPVADPTETVRAAERAQDHFLTVVSRVVADPAGSRRYGGLLLAAAHGLSDLDLSGHFTTGKWHAGAEELIDMLIGLLPRTPAP</sequence>
<dbReference type="InterPro" id="IPR001647">
    <property type="entry name" value="HTH_TetR"/>
</dbReference>
<evidence type="ECO:0000256" key="1">
    <source>
        <dbReference type="ARBA" id="ARBA00023015"/>
    </source>
</evidence>
<name>A0A0P0HXS1_9ACTN</name>
<feature type="DNA-binding region" description="H-T-H motif" evidence="4">
    <location>
        <begin position="32"/>
        <end position="51"/>
    </location>
</feature>
<accession>A0A0P0HXS1</accession>
<dbReference type="SUPFAM" id="SSF48498">
    <property type="entry name" value="Tetracyclin repressor-like, C-terminal domain"/>
    <property type="match status" value="1"/>
</dbReference>